<dbReference type="InterPro" id="IPR011006">
    <property type="entry name" value="CheY-like_superfamily"/>
</dbReference>
<dbReference type="SUPFAM" id="SSF52172">
    <property type="entry name" value="CheY-like"/>
    <property type="match status" value="1"/>
</dbReference>
<evidence type="ECO:0000313" key="5">
    <source>
        <dbReference type="Proteomes" id="UP000715781"/>
    </source>
</evidence>
<dbReference type="PANTHER" id="PTHR44591">
    <property type="entry name" value="STRESS RESPONSE REGULATOR PROTEIN 1"/>
    <property type="match status" value="1"/>
</dbReference>
<evidence type="ECO:0000313" key="4">
    <source>
        <dbReference type="EMBL" id="MBW4565759.1"/>
    </source>
</evidence>
<dbReference type="SMART" id="SM00448">
    <property type="entry name" value="REC"/>
    <property type="match status" value="1"/>
</dbReference>
<evidence type="ECO:0000259" key="3">
    <source>
        <dbReference type="PROSITE" id="PS50110"/>
    </source>
</evidence>
<reference evidence="4" key="1">
    <citation type="submission" date="2021-05" db="EMBL/GenBank/DDBJ databases">
        <authorList>
            <person name="Pietrasiak N."/>
            <person name="Ward R."/>
            <person name="Stajich J.E."/>
            <person name="Kurbessoian T."/>
        </authorList>
    </citation>
    <scope>NUCLEOTIDE SEQUENCE</scope>
    <source>
        <strain evidence="4">JT2-VF2</strain>
    </source>
</reference>
<protein>
    <submittedName>
        <fullName evidence="4">Response regulator</fullName>
    </submittedName>
</protein>
<dbReference type="Gene3D" id="3.40.50.2300">
    <property type="match status" value="1"/>
</dbReference>
<feature type="modified residue" description="4-aspartylphosphate" evidence="2">
    <location>
        <position position="61"/>
    </location>
</feature>
<dbReference type="Proteomes" id="UP000715781">
    <property type="component" value="Unassembled WGS sequence"/>
</dbReference>
<gene>
    <name evidence="4" type="ORF">KME32_32685</name>
</gene>
<evidence type="ECO:0000256" key="2">
    <source>
        <dbReference type="PROSITE-ProRule" id="PRU00169"/>
    </source>
</evidence>
<dbReference type="InterPro" id="IPR050595">
    <property type="entry name" value="Bact_response_regulator"/>
</dbReference>
<dbReference type="InterPro" id="IPR001789">
    <property type="entry name" value="Sig_transdc_resp-reg_receiver"/>
</dbReference>
<dbReference type="EMBL" id="JAHHHN010000046">
    <property type="protein sequence ID" value="MBW4565759.1"/>
    <property type="molecule type" value="Genomic_DNA"/>
</dbReference>
<organism evidence="4 5">
    <name type="scientific">Mojavia pulchra JT2-VF2</name>
    <dbReference type="NCBI Taxonomy" id="287848"/>
    <lineage>
        <taxon>Bacteria</taxon>
        <taxon>Bacillati</taxon>
        <taxon>Cyanobacteriota</taxon>
        <taxon>Cyanophyceae</taxon>
        <taxon>Nostocales</taxon>
        <taxon>Nostocaceae</taxon>
    </lineage>
</organism>
<dbReference type="Pfam" id="PF00072">
    <property type="entry name" value="Response_reg"/>
    <property type="match status" value="1"/>
</dbReference>
<proteinExistence type="predicted"/>
<dbReference type="PANTHER" id="PTHR44591:SF3">
    <property type="entry name" value="RESPONSE REGULATORY DOMAIN-CONTAINING PROTEIN"/>
    <property type="match status" value="1"/>
</dbReference>
<sequence>MDNKPLSLQGLRLLIVDDDPDTRKLLSILFTLEEADVMTATSVSEALEILPSFKPDVLISDICLPDEDGYSLMRKVKKLDSARGKRTPAIALTAFIREADEIYAYIAGFQKYLCKPIDLDELIWAVASLTGLQQYA</sequence>
<dbReference type="GO" id="GO:0000160">
    <property type="term" value="P:phosphorelay signal transduction system"/>
    <property type="evidence" value="ECO:0007669"/>
    <property type="project" value="InterPro"/>
</dbReference>
<name>A0A951UJY1_9NOST</name>
<reference evidence="4" key="2">
    <citation type="journal article" date="2022" name="Microbiol. Resour. Announc.">
        <title>Metagenome Sequencing to Explore Phylogenomics of Terrestrial Cyanobacteria.</title>
        <authorList>
            <person name="Ward R.D."/>
            <person name="Stajich J.E."/>
            <person name="Johansen J.R."/>
            <person name="Huntemann M."/>
            <person name="Clum A."/>
            <person name="Foster B."/>
            <person name="Foster B."/>
            <person name="Roux S."/>
            <person name="Palaniappan K."/>
            <person name="Varghese N."/>
            <person name="Mukherjee S."/>
            <person name="Reddy T.B.K."/>
            <person name="Daum C."/>
            <person name="Copeland A."/>
            <person name="Chen I.A."/>
            <person name="Ivanova N.N."/>
            <person name="Kyrpides N.C."/>
            <person name="Shapiro N."/>
            <person name="Eloe-Fadrosh E.A."/>
            <person name="Pietrasiak N."/>
        </authorList>
    </citation>
    <scope>NUCLEOTIDE SEQUENCE</scope>
    <source>
        <strain evidence="4">JT2-VF2</strain>
    </source>
</reference>
<keyword evidence="1 2" id="KW-0597">Phosphoprotein</keyword>
<evidence type="ECO:0000256" key="1">
    <source>
        <dbReference type="ARBA" id="ARBA00022553"/>
    </source>
</evidence>
<feature type="domain" description="Response regulatory" evidence="3">
    <location>
        <begin position="12"/>
        <end position="130"/>
    </location>
</feature>
<dbReference type="PROSITE" id="PS50110">
    <property type="entry name" value="RESPONSE_REGULATORY"/>
    <property type="match status" value="1"/>
</dbReference>
<accession>A0A951UJY1</accession>
<comment type="caution">
    <text evidence="4">The sequence shown here is derived from an EMBL/GenBank/DDBJ whole genome shotgun (WGS) entry which is preliminary data.</text>
</comment>
<dbReference type="AlphaFoldDB" id="A0A951UJY1"/>